<reference evidence="8" key="1">
    <citation type="submission" date="2019-06" db="EMBL/GenBank/DDBJ databases">
        <authorList>
            <person name="Le Quere A."/>
            <person name="Colella S."/>
        </authorList>
    </citation>
    <scope>NUCLEOTIDE SEQUENCE</scope>
    <source>
        <strain evidence="8">EmedicaeMD41</strain>
    </source>
</reference>
<organism evidence="8">
    <name type="scientific">Sinorhizobium medicae</name>
    <dbReference type="NCBI Taxonomy" id="110321"/>
    <lineage>
        <taxon>Bacteria</taxon>
        <taxon>Pseudomonadati</taxon>
        <taxon>Pseudomonadota</taxon>
        <taxon>Alphaproteobacteria</taxon>
        <taxon>Hyphomicrobiales</taxon>
        <taxon>Rhizobiaceae</taxon>
        <taxon>Sinorhizobium/Ensifer group</taxon>
        <taxon>Sinorhizobium</taxon>
    </lineage>
</organism>
<dbReference type="GO" id="GO:0016020">
    <property type="term" value="C:membrane"/>
    <property type="evidence" value="ECO:0007669"/>
    <property type="project" value="UniProtKB-SubCell"/>
</dbReference>
<comment type="subcellular location">
    <subcellularLocation>
        <location evidence="1">Membrane</location>
        <topology evidence="1">Single-pass membrane protein</topology>
    </subcellularLocation>
</comment>
<protein>
    <recommendedName>
        <fullName evidence="3">Lectin-like protein BA14k</fullName>
    </recommendedName>
</protein>
<evidence type="ECO:0000256" key="3">
    <source>
        <dbReference type="ARBA" id="ARBA00020552"/>
    </source>
</evidence>
<comment type="similarity">
    <text evidence="2">Belongs to the BA14k family.</text>
</comment>
<evidence type="ECO:0000256" key="4">
    <source>
        <dbReference type="ARBA" id="ARBA00022475"/>
    </source>
</evidence>
<keyword evidence="4" id="KW-1003">Cell membrane</keyword>
<evidence type="ECO:0000256" key="7">
    <source>
        <dbReference type="SAM" id="SignalP"/>
    </source>
</evidence>
<dbReference type="EMBL" id="CABFNB010000139">
    <property type="protein sequence ID" value="VTZ64782.1"/>
    <property type="molecule type" value="Genomic_DNA"/>
</dbReference>
<evidence type="ECO:0000256" key="2">
    <source>
        <dbReference type="ARBA" id="ARBA00010270"/>
    </source>
</evidence>
<dbReference type="GO" id="GO:0030246">
    <property type="term" value="F:carbohydrate binding"/>
    <property type="evidence" value="ECO:0007669"/>
    <property type="project" value="UniProtKB-KW"/>
</dbReference>
<sequence>MMSGKWLSGVLAAIALAASAMPSQAFTPLPPQIVIESGVTNAQYAPRRGYYRYGDYYYYNGYRGYRYQRPGYRYHRGWWYPRAAFGIVIERRPAYRPPVRYGSRHVDWCYNRYRSYRAYDNSYQPFNGPRRQCYSPYS</sequence>
<feature type="signal peptide" evidence="7">
    <location>
        <begin position="1"/>
        <end position="25"/>
    </location>
</feature>
<gene>
    <name evidence="8" type="ORF">EMEDMD4_70085</name>
</gene>
<keyword evidence="5" id="KW-0430">Lectin</keyword>
<dbReference type="InterPro" id="IPR012413">
    <property type="entry name" value="BA14K"/>
</dbReference>
<evidence type="ECO:0000256" key="5">
    <source>
        <dbReference type="ARBA" id="ARBA00022734"/>
    </source>
</evidence>
<dbReference type="Pfam" id="PF07886">
    <property type="entry name" value="BA14K"/>
    <property type="match status" value="1"/>
</dbReference>
<dbReference type="AlphaFoldDB" id="A0A508X4M6"/>
<name>A0A508X4M6_9HYPH</name>
<feature type="chain" id="PRO_5021490550" description="Lectin-like protein BA14k" evidence="7">
    <location>
        <begin position="26"/>
        <end position="138"/>
    </location>
</feature>
<dbReference type="Proteomes" id="UP000507954">
    <property type="component" value="Unassembled WGS sequence"/>
</dbReference>
<proteinExistence type="inferred from homology"/>
<evidence type="ECO:0000256" key="6">
    <source>
        <dbReference type="ARBA" id="ARBA00025321"/>
    </source>
</evidence>
<evidence type="ECO:0000313" key="8">
    <source>
        <dbReference type="EMBL" id="VTZ64782.1"/>
    </source>
</evidence>
<keyword evidence="4" id="KW-0472">Membrane</keyword>
<evidence type="ECO:0000256" key="1">
    <source>
        <dbReference type="ARBA" id="ARBA00004167"/>
    </source>
</evidence>
<comment type="function">
    <text evidence="6">Has immunoglobulin-binding and hemagglutination properties, and can bind to mannose. Essential for virulence. May be involved in LPS biosynthesis or polysaccharide transport.</text>
</comment>
<accession>A0A508X4M6</accession>
<keyword evidence="7" id="KW-0732">Signal</keyword>